<feature type="non-terminal residue" evidence="1">
    <location>
        <position position="1"/>
    </location>
</feature>
<protein>
    <submittedName>
        <fullName evidence="1">Uncharacterized protein</fullName>
    </submittedName>
</protein>
<dbReference type="AlphaFoldDB" id="A0A238BJ43"/>
<reference evidence="1 2" key="1">
    <citation type="submission" date="2015-12" db="EMBL/GenBank/DDBJ databases">
        <title>Draft genome of the nematode, Onchocerca flexuosa.</title>
        <authorList>
            <person name="Mitreva M."/>
        </authorList>
    </citation>
    <scope>NUCLEOTIDE SEQUENCE [LARGE SCALE GENOMIC DNA]</scope>
    <source>
        <strain evidence="1">Red Deer</strain>
    </source>
</reference>
<accession>A0A238BJ43</accession>
<evidence type="ECO:0000313" key="2">
    <source>
        <dbReference type="Proteomes" id="UP000242913"/>
    </source>
</evidence>
<sequence length="105" mass="12253">FVLRNWCHQKGEISITHTSIPKNILLYFLEILQSIRENCRNKMNGWMEISERDHANLRESKKRIFVEKKQMAISFVNIRVLGFGNADCASEISESSSLFYLENVS</sequence>
<proteinExistence type="predicted"/>
<dbReference type="Proteomes" id="UP000242913">
    <property type="component" value="Unassembled WGS sequence"/>
</dbReference>
<keyword evidence="2" id="KW-1185">Reference proteome</keyword>
<name>A0A238BJ43_9BILA</name>
<evidence type="ECO:0000313" key="1">
    <source>
        <dbReference type="EMBL" id="OZC05193.1"/>
    </source>
</evidence>
<dbReference type="EMBL" id="KZ271528">
    <property type="protein sequence ID" value="OZC05193.1"/>
    <property type="molecule type" value="Genomic_DNA"/>
</dbReference>
<organism evidence="1 2">
    <name type="scientific">Onchocerca flexuosa</name>
    <dbReference type="NCBI Taxonomy" id="387005"/>
    <lineage>
        <taxon>Eukaryota</taxon>
        <taxon>Metazoa</taxon>
        <taxon>Ecdysozoa</taxon>
        <taxon>Nematoda</taxon>
        <taxon>Chromadorea</taxon>
        <taxon>Rhabditida</taxon>
        <taxon>Spirurina</taxon>
        <taxon>Spiruromorpha</taxon>
        <taxon>Filarioidea</taxon>
        <taxon>Onchocercidae</taxon>
        <taxon>Onchocerca</taxon>
    </lineage>
</organism>
<gene>
    <name evidence="1" type="ORF">X798_07812</name>
</gene>